<proteinExistence type="predicted"/>
<dbReference type="CDD" id="cd12148">
    <property type="entry name" value="fungal_TF_MHR"/>
    <property type="match status" value="1"/>
</dbReference>
<dbReference type="EMBL" id="JAPQKI010000009">
    <property type="protein sequence ID" value="KAJ5090208.1"/>
    <property type="molecule type" value="Genomic_DNA"/>
</dbReference>
<dbReference type="RefSeq" id="XP_056472189.1">
    <property type="nucleotide sequence ID" value="XM_056621383.1"/>
</dbReference>
<comment type="caution">
    <text evidence="1">The sequence shown here is derived from an EMBL/GenBank/DDBJ whole genome shotgun (WGS) entry which is preliminary data.</text>
</comment>
<dbReference type="AlphaFoldDB" id="A0A9W9K236"/>
<sequence length="413" mass="47050">MTGHFSLFKECTDHIDVSSSIHEEQEPNDSQISLPNVIPVEPADIQRGALPIQLLQALPVYRRSADVYLAATQDCEFLGRPLVERTFESLQQLAKPPMSGTPNLDSRSREKFRHFSKPARWEIVGLAFSFVGLSILESTWRPLDDYVHAGTQSTFFRGQYTALALKNMQPTNERCIQCRLTAGNFLGRPSRISWRFFSIALPLNISFTEVITEPSLRDAAIRKLDTDGWNTVKNDVQAVWLRCVLLMGPVRESILELSLNRKVKDLPQRIEEVWESLPPFLHRRHDPDESSGIANVKESVYLQAHLDYIYDQFLLYRILSKRLNIWSPDLIKASHDILSEILLLVDTRIQMMRLSPEITWVKMCVFGLPTAGVLSIELVHRWPSLSMNAPISPPIASPQFPRSLVIQNLTILA</sequence>
<protein>
    <submittedName>
        <fullName evidence="1">Uncharacterized protein</fullName>
    </submittedName>
</protein>
<dbReference type="OrthoDB" id="4898680at2759"/>
<name>A0A9W9K236_9EURO</name>
<organism evidence="1 2">
    <name type="scientific">Penicillium argentinense</name>
    <dbReference type="NCBI Taxonomy" id="1131581"/>
    <lineage>
        <taxon>Eukaryota</taxon>
        <taxon>Fungi</taxon>
        <taxon>Dikarya</taxon>
        <taxon>Ascomycota</taxon>
        <taxon>Pezizomycotina</taxon>
        <taxon>Eurotiomycetes</taxon>
        <taxon>Eurotiomycetidae</taxon>
        <taxon>Eurotiales</taxon>
        <taxon>Aspergillaceae</taxon>
        <taxon>Penicillium</taxon>
    </lineage>
</organism>
<accession>A0A9W9K236</accession>
<dbReference type="Proteomes" id="UP001149074">
    <property type="component" value="Unassembled WGS sequence"/>
</dbReference>
<dbReference type="GeneID" id="81360362"/>
<evidence type="ECO:0000313" key="2">
    <source>
        <dbReference type="Proteomes" id="UP001149074"/>
    </source>
</evidence>
<reference evidence="1" key="2">
    <citation type="journal article" date="2023" name="IMA Fungus">
        <title>Comparative genomic study of the Penicillium genus elucidates a diverse pangenome and 15 lateral gene transfer events.</title>
        <authorList>
            <person name="Petersen C."/>
            <person name="Sorensen T."/>
            <person name="Nielsen M.R."/>
            <person name="Sondergaard T.E."/>
            <person name="Sorensen J.L."/>
            <person name="Fitzpatrick D.A."/>
            <person name="Frisvad J.C."/>
            <person name="Nielsen K.L."/>
        </authorList>
    </citation>
    <scope>NUCLEOTIDE SEQUENCE</scope>
    <source>
        <strain evidence="1">IBT 30761</strain>
    </source>
</reference>
<keyword evidence="2" id="KW-1185">Reference proteome</keyword>
<evidence type="ECO:0000313" key="1">
    <source>
        <dbReference type="EMBL" id="KAJ5090208.1"/>
    </source>
</evidence>
<gene>
    <name evidence="1" type="ORF">N7532_008892</name>
</gene>
<reference evidence="1" key="1">
    <citation type="submission" date="2022-11" db="EMBL/GenBank/DDBJ databases">
        <authorList>
            <person name="Petersen C."/>
        </authorList>
    </citation>
    <scope>NUCLEOTIDE SEQUENCE</scope>
    <source>
        <strain evidence="1">IBT 30761</strain>
    </source>
</reference>